<keyword evidence="3" id="KW-0456">Lyase</keyword>
<keyword evidence="1" id="KW-0276">Fatty acid metabolism</keyword>
<organism evidence="9 10">
    <name type="scientific">Saccharopolyspora rosea</name>
    <dbReference type="NCBI Taxonomy" id="524884"/>
    <lineage>
        <taxon>Bacteria</taxon>
        <taxon>Bacillati</taxon>
        <taxon>Actinomycetota</taxon>
        <taxon>Actinomycetes</taxon>
        <taxon>Pseudonocardiales</taxon>
        <taxon>Pseudonocardiaceae</taxon>
        <taxon>Saccharopolyspora</taxon>
    </lineage>
</organism>
<evidence type="ECO:0000256" key="2">
    <source>
        <dbReference type="ARBA" id="ARBA00023098"/>
    </source>
</evidence>
<reference evidence="10" key="1">
    <citation type="journal article" date="2019" name="Int. J. Syst. Evol. Microbiol.">
        <title>The Global Catalogue of Microorganisms (GCM) 10K type strain sequencing project: providing services to taxonomists for standard genome sequencing and annotation.</title>
        <authorList>
            <consortium name="The Broad Institute Genomics Platform"/>
            <consortium name="The Broad Institute Genome Sequencing Center for Infectious Disease"/>
            <person name="Wu L."/>
            <person name="Ma J."/>
        </authorList>
    </citation>
    <scope>NUCLEOTIDE SEQUENCE [LARGE SCALE GENOMIC DNA]</scope>
    <source>
        <strain evidence="10">CCUG 56401</strain>
    </source>
</reference>
<accession>A0ABW3FT86</accession>
<evidence type="ECO:0000256" key="5">
    <source>
        <dbReference type="ARBA" id="ARBA00035127"/>
    </source>
</evidence>
<comment type="similarity">
    <text evidence="4">Belongs to the FcoT family.</text>
</comment>
<name>A0ABW3FT86_9PSEU</name>
<dbReference type="Gene3D" id="3.10.129.30">
    <property type="entry name" value="Rv0098, thioesterase-like hot dog domain"/>
    <property type="match status" value="1"/>
</dbReference>
<keyword evidence="2" id="KW-0443">Lipid metabolism</keyword>
<dbReference type="InterPro" id="IPR043064">
    <property type="entry name" value="FcoT_ThioEstase_Rv0098-like_sf"/>
</dbReference>
<evidence type="ECO:0000313" key="10">
    <source>
        <dbReference type="Proteomes" id="UP001597018"/>
    </source>
</evidence>
<keyword evidence="10" id="KW-1185">Reference proteome</keyword>
<dbReference type="Proteomes" id="UP001597018">
    <property type="component" value="Unassembled WGS sequence"/>
</dbReference>
<protein>
    <recommendedName>
        <fullName evidence="6">(2E)-enoyl-[ACP] glycyltransferase</fullName>
        <ecNumber evidence="5">4.3.2.11</ecNumber>
    </recommendedName>
    <alternativeName>
        <fullName evidence="7">(2E)-unsaturated fatty acyl-[ACP] glycyltransferase</fullName>
    </alternativeName>
</protein>
<proteinExistence type="inferred from homology"/>
<comment type="caution">
    <text evidence="9">The sequence shown here is derived from an EMBL/GenBank/DDBJ whole genome shotgun (WGS) entry which is preliminary data.</text>
</comment>
<evidence type="ECO:0000256" key="4">
    <source>
        <dbReference type="ARBA" id="ARBA00035117"/>
    </source>
</evidence>
<evidence type="ECO:0000256" key="3">
    <source>
        <dbReference type="ARBA" id="ARBA00023239"/>
    </source>
</evidence>
<evidence type="ECO:0000256" key="8">
    <source>
        <dbReference type="ARBA" id="ARBA00048742"/>
    </source>
</evidence>
<evidence type="ECO:0000256" key="6">
    <source>
        <dbReference type="ARBA" id="ARBA00035169"/>
    </source>
</evidence>
<sequence>MHAASLPTDADLLANVLRPYKQHCEYLKSAIVTPRDDTTITRCEFAIPESCYIDDTGHLNAVEVTICYNQMLYYTIAAAVQWGLIPEFSGWTMSDYWKHQLPDILIARFTSRFHRPIDPRAFEGEIEFRSVRRQTPGGGAPMLVVDTGFQYWDAGGGRCRGEVHIAVLNLPD</sequence>
<dbReference type="RefSeq" id="WP_263247504.1">
    <property type="nucleotide sequence ID" value="NZ_BAABLT010000008.1"/>
</dbReference>
<dbReference type="EC" id="4.3.2.11" evidence="5"/>
<comment type="catalytic activity">
    <reaction evidence="8">
        <text>a (3R)-3-[(carboxymethyl)amino]fatty acid + holo-[ACP] + H(+) = a (2E)-enoyl-[ACP] + glycine + H2O</text>
        <dbReference type="Rhea" id="RHEA:74923"/>
        <dbReference type="Rhea" id="RHEA-COMP:9685"/>
        <dbReference type="Rhea" id="RHEA-COMP:9925"/>
        <dbReference type="ChEBI" id="CHEBI:15377"/>
        <dbReference type="ChEBI" id="CHEBI:15378"/>
        <dbReference type="ChEBI" id="CHEBI:57305"/>
        <dbReference type="ChEBI" id="CHEBI:64479"/>
        <dbReference type="ChEBI" id="CHEBI:78784"/>
        <dbReference type="ChEBI" id="CHEBI:193080"/>
        <dbReference type="EC" id="4.3.2.11"/>
    </reaction>
    <physiologicalReaction direction="right-to-left" evidence="8">
        <dbReference type="Rhea" id="RHEA:74925"/>
    </physiologicalReaction>
</comment>
<evidence type="ECO:0000313" key="9">
    <source>
        <dbReference type="EMBL" id="MFD0920009.1"/>
    </source>
</evidence>
<gene>
    <name evidence="9" type="ORF">ACFQ16_09670</name>
</gene>
<dbReference type="EMBL" id="JBHTIW010000005">
    <property type="protein sequence ID" value="MFD0920009.1"/>
    <property type="molecule type" value="Genomic_DNA"/>
</dbReference>
<dbReference type="Pfam" id="PF10862">
    <property type="entry name" value="FcoT"/>
    <property type="match status" value="1"/>
</dbReference>
<dbReference type="InterPro" id="IPR022598">
    <property type="entry name" value="FcoT_ThioEstase"/>
</dbReference>
<evidence type="ECO:0000256" key="7">
    <source>
        <dbReference type="ARBA" id="ARBA00035448"/>
    </source>
</evidence>
<evidence type="ECO:0000256" key="1">
    <source>
        <dbReference type="ARBA" id="ARBA00022832"/>
    </source>
</evidence>